<name>A0A1F5SEA0_9BACT</name>
<dbReference type="EMBL" id="MFGB01000023">
    <property type="protein sequence ID" value="OGF25045.1"/>
    <property type="molecule type" value="Genomic_DNA"/>
</dbReference>
<evidence type="ECO:0000313" key="1">
    <source>
        <dbReference type="EMBL" id="OGF25045.1"/>
    </source>
</evidence>
<dbReference type="STRING" id="1797994.A2227_06885"/>
<dbReference type="Proteomes" id="UP000178367">
    <property type="component" value="Unassembled WGS sequence"/>
</dbReference>
<proteinExistence type="predicted"/>
<evidence type="ECO:0008006" key="3">
    <source>
        <dbReference type="Google" id="ProtNLM"/>
    </source>
</evidence>
<protein>
    <recommendedName>
        <fullName evidence="3">GIY-YIG domain-containing protein</fullName>
    </recommendedName>
</protein>
<reference evidence="1 2" key="1">
    <citation type="journal article" date="2016" name="Nat. Commun.">
        <title>Thousands of microbial genomes shed light on interconnected biogeochemical processes in an aquifer system.</title>
        <authorList>
            <person name="Anantharaman K."/>
            <person name="Brown C.T."/>
            <person name="Hug L.A."/>
            <person name="Sharon I."/>
            <person name="Castelle C.J."/>
            <person name="Probst A.J."/>
            <person name="Thomas B.C."/>
            <person name="Singh A."/>
            <person name="Wilkins M.J."/>
            <person name="Karaoz U."/>
            <person name="Brodie E.L."/>
            <person name="Williams K.H."/>
            <person name="Hubbard S.S."/>
            <person name="Banfield J.F."/>
        </authorList>
    </citation>
    <scope>NUCLEOTIDE SEQUENCE [LARGE SCALE GENOMIC DNA]</scope>
</reference>
<comment type="caution">
    <text evidence="1">The sequence shown here is derived from an EMBL/GenBank/DDBJ whole genome shotgun (WGS) entry which is preliminary data.</text>
</comment>
<gene>
    <name evidence="1" type="ORF">A2227_06885</name>
</gene>
<accession>A0A1F5SEA0</accession>
<dbReference type="AlphaFoldDB" id="A0A1F5SEA0"/>
<sequence>MLSGEYVKTKNLVNKLLKAKLEVFPQEGYAVNASCDQGVYIIYGPDRAVLHIGRTLRAKNGLRQRLKNHLRGQSSFVHTFLKGKKDRLRDKCLYGYLVIPDSRCRALTEALAIGILCPKHLGLGDKKLI</sequence>
<organism evidence="1 2">
    <name type="scientific">Candidatus Falkowbacteria bacterium RIFOXYA2_FULL_47_19</name>
    <dbReference type="NCBI Taxonomy" id="1797994"/>
    <lineage>
        <taxon>Bacteria</taxon>
        <taxon>Candidatus Falkowiibacteriota</taxon>
    </lineage>
</organism>
<evidence type="ECO:0000313" key="2">
    <source>
        <dbReference type="Proteomes" id="UP000178367"/>
    </source>
</evidence>